<keyword evidence="2" id="KW-1185">Reference proteome</keyword>
<proteinExistence type="predicted"/>
<dbReference type="EMBL" id="JBHUGS010000001">
    <property type="protein sequence ID" value="MFD1949299.1"/>
    <property type="molecule type" value="Genomic_DNA"/>
</dbReference>
<sequence length="230" mass="24340">MIQFLALAAVTSIAAPAPRPGWFLCDSVDAPVAALVGSLERGQSLISVVSRGTGAVVTRRYAVGAAEAGMSQVHYPLTLAGRPAGDLHYVQPAVLADPTTARTPTFTSVTLDGRTLGCRWVANTLFMGLTARRSFLVTEDGRQIVYRSFDAARRGPVVQTAGIGRSNAATLTVGRGVRSRVGAATRFRFVNLGYRYDVMVPDTGAARVSVSRGGRVLQTETLLGYTLAKP</sequence>
<organism evidence="1 2">
    <name type="scientific">Sphingomonas arantia</name>
    <dbReference type="NCBI Taxonomy" id="1460676"/>
    <lineage>
        <taxon>Bacteria</taxon>
        <taxon>Pseudomonadati</taxon>
        <taxon>Pseudomonadota</taxon>
        <taxon>Alphaproteobacteria</taxon>
        <taxon>Sphingomonadales</taxon>
        <taxon>Sphingomonadaceae</taxon>
        <taxon>Sphingomonas</taxon>
    </lineage>
</organism>
<dbReference type="Proteomes" id="UP001597400">
    <property type="component" value="Unassembled WGS sequence"/>
</dbReference>
<evidence type="ECO:0000313" key="2">
    <source>
        <dbReference type="Proteomes" id="UP001597400"/>
    </source>
</evidence>
<evidence type="ECO:0000313" key="1">
    <source>
        <dbReference type="EMBL" id="MFD1949299.1"/>
    </source>
</evidence>
<gene>
    <name evidence="1" type="ORF">ACFSGX_00785</name>
</gene>
<dbReference type="RefSeq" id="WP_380926736.1">
    <property type="nucleotide sequence ID" value="NZ_JBHUGS010000001.1"/>
</dbReference>
<reference evidence="2" key="1">
    <citation type="journal article" date="2019" name="Int. J. Syst. Evol. Microbiol.">
        <title>The Global Catalogue of Microorganisms (GCM) 10K type strain sequencing project: providing services to taxonomists for standard genome sequencing and annotation.</title>
        <authorList>
            <consortium name="The Broad Institute Genomics Platform"/>
            <consortium name="The Broad Institute Genome Sequencing Center for Infectious Disease"/>
            <person name="Wu L."/>
            <person name="Ma J."/>
        </authorList>
    </citation>
    <scope>NUCLEOTIDE SEQUENCE [LARGE SCALE GENOMIC DNA]</scope>
    <source>
        <strain evidence="2">CGMCC 1.12702</strain>
    </source>
</reference>
<accession>A0ABW4TU52</accession>
<comment type="caution">
    <text evidence="1">The sequence shown here is derived from an EMBL/GenBank/DDBJ whole genome shotgun (WGS) entry which is preliminary data.</text>
</comment>
<name>A0ABW4TU52_9SPHN</name>
<protein>
    <submittedName>
        <fullName evidence="1">Uncharacterized protein</fullName>
    </submittedName>
</protein>